<keyword evidence="2" id="KW-1185">Reference proteome</keyword>
<proteinExistence type="predicted"/>
<evidence type="ECO:0000313" key="2">
    <source>
        <dbReference type="Proteomes" id="UP001363010"/>
    </source>
</evidence>
<dbReference type="EMBL" id="JBBKZV010000037">
    <property type="protein sequence ID" value="MEJ8826584.1"/>
    <property type="molecule type" value="Genomic_DNA"/>
</dbReference>
<comment type="caution">
    <text evidence="1">The sequence shown here is derived from an EMBL/GenBank/DDBJ whole genome shotgun (WGS) entry which is preliminary data.</text>
</comment>
<name>A0ABU8W986_9BURK</name>
<protein>
    <submittedName>
        <fullName evidence="1">Uncharacterized protein</fullName>
    </submittedName>
</protein>
<accession>A0ABU8W986</accession>
<dbReference type="Proteomes" id="UP001363010">
    <property type="component" value="Unassembled WGS sequence"/>
</dbReference>
<dbReference type="RefSeq" id="WP_340367623.1">
    <property type="nucleotide sequence ID" value="NZ_JBBKZV010000037.1"/>
</dbReference>
<organism evidence="1 2">
    <name type="scientific">Variovorax humicola</name>
    <dbReference type="NCBI Taxonomy" id="1769758"/>
    <lineage>
        <taxon>Bacteria</taxon>
        <taxon>Pseudomonadati</taxon>
        <taxon>Pseudomonadota</taxon>
        <taxon>Betaproteobacteria</taxon>
        <taxon>Burkholderiales</taxon>
        <taxon>Comamonadaceae</taxon>
        <taxon>Variovorax</taxon>
    </lineage>
</organism>
<evidence type="ECO:0000313" key="1">
    <source>
        <dbReference type="EMBL" id="MEJ8826584.1"/>
    </source>
</evidence>
<reference evidence="1 2" key="1">
    <citation type="submission" date="2024-03" db="EMBL/GenBank/DDBJ databases">
        <title>Novel species of the genus Variovorax.</title>
        <authorList>
            <person name="Liu Q."/>
            <person name="Xin Y.-H."/>
        </authorList>
    </citation>
    <scope>NUCLEOTIDE SEQUENCE [LARGE SCALE GENOMIC DNA]</scope>
    <source>
        <strain evidence="1 2">KACC 18501</strain>
    </source>
</reference>
<gene>
    <name evidence="1" type="ORF">WKW80_31975</name>
</gene>
<sequence length="55" mass="5681">MPTISIPATPHAIHDCVACTRAGTDAVVAYQKALALAPGQPQLLADYCGRTCIGK</sequence>